<gene>
    <name evidence="2" type="ORF">B0I32_106225</name>
</gene>
<dbReference type="AlphaFoldDB" id="A0A2T0N2D1"/>
<protein>
    <recommendedName>
        <fullName evidence="1">Helix-turn-helix domain-containing protein</fullName>
    </recommendedName>
</protein>
<dbReference type="EMBL" id="PVNG01000006">
    <property type="protein sequence ID" value="PRX66089.1"/>
    <property type="molecule type" value="Genomic_DNA"/>
</dbReference>
<dbReference type="OrthoDB" id="3541261at2"/>
<proteinExistence type="predicted"/>
<dbReference type="Proteomes" id="UP000238312">
    <property type="component" value="Unassembled WGS sequence"/>
</dbReference>
<reference evidence="2 3" key="1">
    <citation type="submission" date="2018-03" db="EMBL/GenBank/DDBJ databases">
        <title>Genomic Encyclopedia of Type Strains, Phase III (KMG-III): the genomes of soil and plant-associated and newly described type strains.</title>
        <authorList>
            <person name="Whitman W."/>
        </authorList>
    </citation>
    <scope>NUCLEOTIDE SEQUENCE [LARGE SCALE GENOMIC DNA]</scope>
    <source>
        <strain evidence="2 3">CGMCC 4.7104</strain>
    </source>
</reference>
<dbReference type="InterPro" id="IPR045745">
    <property type="entry name" value="HTH_58_Actinobacteria-type"/>
</dbReference>
<dbReference type="RefSeq" id="WP_106239639.1">
    <property type="nucleotide sequence ID" value="NZ_PVNG01000006.1"/>
</dbReference>
<keyword evidence="3" id="KW-1185">Reference proteome</keyword>
<dbReference type="Pfam" id="PF19575">
    <property type="entry name" value="HTH_58"/>
    <property type="match status" value="1"/>
</dbReference>
<accession>A0A2T0N2D1</accession>
<name>A0A2T0N2D1_9ACTN</name>
<evidence type="ECO:0000259" key="1">
    <source>
        <dbReference type="Pfam" id="PF19575"/>
    </source>
</evidence>
<evidence type="ECO:0000313" key="2">
    <source>
        <dbReference type="EMBL" id="PRX66089.1"/>
    </source>
</evidence>
<feature type="domain" description="Helix-turn-helix" evidence="1">
    <location>
        <begin position="7"/>
        <end position="58"/>
    </location>
</feature>
<comment type="caution">
    <text evidence="2">The sequence shown here is derived from an EMBL/GenBank/DDBJ whole genome shotgun (WGS) entry which is preliminary data.</text>
</comment>
<sequence length="66" mass="7121">MTQSTANDDLKVEIVRKYVDDGLSVRLTAEAVGKSFGFVHRILKDAGVTMRSRGGARKKPATEAGN</sequence>
<organism evidence="2 3">
    <name type="scientific">Nonomuraea fuscirosea</name>
    <dbReference type="NCBI Taxonomy" id="1291556"/>
    <lineage>
        <taxon>Bacteria</taxon>
        <taxon>Bacillati</taxon>
        <taxon>Actinomycetota</taxon>
        <taxon>Actinomycetes</taxon>
        <taxon>Streptosporangiales</taxon>
        <taxon>Streptosporangiaceae</taxon>
        <taxon>Nonomuraea</taxon>
    </lineage>
</organism>
<evidence type="ECO:0000313" key="3">
    <source>
        <dbReference type="Proteomes" id="UP000238312"/>
    </source>
</evidence>